<dbReference type="PROSITE" id="PS50206">
    <property type="entry name" value="RHODANESE_3"/>
    <property type="match status" value="1"/>
</dbReference>
<feature type="region of interest" description="Disordered" evidence="1">
    <location>
        <begin position="398"/>
        <end position="456"/>
    </location>
</feature>
<dbReference type="Pfam" id="PF12368">
    <property type="entry name" value="Rhodanese_C"/>
    <property type="match status" value="1"/>
</dbReference>
<gene>
    <name evidence="3" type="ORF">PAC_03060</name>
</gene>
<dbReference type="Pfam" id="PF17773">
    <property type="entry name" value="UPF0176_N"/>
    <property type="match status" value="1"/>
</dbReference>
<dbReference type="InterPro" id="IPR020936">
    <property type="entry name" value="TrhO"/>
</dbReference>
<dbReference type="AlphaFoldDB" id="A0A1L7WK73"/>
<dbReference type="InterPro" id="IPR022111">
    <property type="entry name" value="Rhodanese_C"/>
</dbReference>
<dbReference type="InterPro" id="IPR040503">
    <property type="entry name" value="TRHO_N"/>
</dbReference>
<name>A0A1L7WK73_9HELO</name>
<evidence type="ECO:0000313" key="3">
    <source>
        <dbReference type="EMBL" id="CZR53182.1"/>
    </source>
</evidence>
<accession>A0A1L7WK73</accession>
<evidence type="ECO:0000313" key="4">
    <source>
        <dbReference type="Proteomes" id="UP000184330"/>
    </source>
</evidence>
<organism evidence="3 4">
    <name type="scientific">Phialocephala subalpina</name>
    <dbReference type="NCBI Taxonomy" id="576137"/>
    <lineage>
        <taxon>Eukaryota</taxon>
        <taxon>Fungi</taxon>
        <taxon>Dikarya</taxon>
        <taxon>Ascomycota</taxon>
        <taxon>Pezizomycotina</taxon>
        <taxon>Leotiomycetes</taxon>
        <taxon>Helotiales</taxon>
        <taxon>Mollisiaceae</taxon>
        <taxon>Phialocephala</taxon>
        <taxon>Phialocephala fortinii species complex</taxon>
    </lineage>
</organism>
<dbReference type="PANTHER" id="PTHR43268">
    <property type="entry name" value="THIOSULFATE SULFURTRANSFERASE/RHODANESE-LIKE DOMAIN-CONTAINING PROTEIN 2"/>
    <property type="match status" value="1"/>
</dbReference>
<dbReference type="Gene3D" id="3.40.250.10">
    <property type="entry name" value="Rhodanese-like domain"/>
    <property type="match status" value="1"/>
</dbReference>
<proteinExistence type="predicted"/>
<dbReference type="PANTHER" id="PTHR43268:SF6">
    <property type="entry name" value="THIOSULFATE SULFURTRANSFERASE_RHODANESE-LIKE DOMAIN-CONTAINING PROTEIN 2"/>
    <property type="match status" value="1"/>
</dbReference>
<feature type="compositionally biased region" description="Polar residues" evidence="1">
    <location>
        <begin position="442"/>
        <end position="456"/>
    </location>
</feature>
<dbReference type="InterPro" id="IPR036873">
    <property type="entry name" value="Rhodanese-like_dom_sf"/>
</dbReference>
<dbReference type="STRING" id="576137.A0A1L7WK73"/>
<feature type="compositionally biased region" description="Polar residues" evidence="1">
    <location>
        <begin position="398"/>
        <end position="419"/>
    </location>
</feature>
<dbReference type="EMBL" id="FJOG01000003">
    <property type="protein sequence ID" value="CZR53182.1"/>
    <property type="molecule type" value="Genomic_DNA"/>
</dbReference>
<dbReference type="OrthoDB" id="25002at2759"/>
<evidence type="ECO:0000259" key="2">
    <source>
        <dbReference type="PROSITE" id="PS50206"/>
    </source>
</evidence>
<dbReference type="InterPro" id="IPR001763">
    <property type="entry name" value="Rhodanese-like_dom"/>
</dbReference>
<dbReference type="Proteomes" id="UP000184330">
    <property type="component" value="Unassembled WGS sequence"/>
</dbReference>
<keyword evidence="4" id="KW-1185">Reference proteome</keyword>
<feature type="domain" description="Rhodanese" evidence="2">
    <location>
        <begin position="173"/>
        <end position="244"/>
    </location>
</feature>
<evidence type="ECO:0000256" key="1">
    <source>
        <dbReference type="SAM" id="MobiDB-lite"/>
    </source>
</evidence>
<dbReference type="SUPFAM" id="SSF52821">
    <property type="entry name" value="Rhodanese/Cell cycle control phosphatase"/>
    <property type="match status" value="1"/>
</dbReference>
<reference evidence="3 4" key="1">
    <citation type="submission" date="2016-03" db="EMBL/GenBank/DDBJ databases">
        <authorList>
            <person name="Ploux O."/>
        </authorList>
    </citation>
    <scope>NUCLEOTIDE SEQUENCE [LARGE SCALE GENOMIC DNA]</scope>
    <source>
        <strain evidence="3 4">UAMH 11012</strain>
    </source>
</reference>
<sequence>MKQSWLPAGSSDPISYTCTCPAGKTGDGLILLFYRYFAAPPPLPSSHHTLADDPSQQASFHTALTQKLNIGGKIRVAKEGFNVTVGGTKADIEDYIKECSSHWSFAGLDLSSTEKRDAFFKPTAGGCACAFGGAPASVRITSEITPMGVTNYPEKWDEIESLSPAEFHERCHCHPQTLLLDVRNHYESRIGYFIDPKTGEPALRPPIRRFSQWPQYVKKYMTGTGDQAEVCGRQIMTYCTGGIRLDDEIKHGRKQQDDSLFKGKNYVFDARGSTGLSGDALTDPVSGCHVCGKSEDRLSKCRSKGCHLILVVCETCEHADFRCCKSCQELEVTISDGPNPDKKLSRAICDCEQQREALLWGADRSKDGKERQKKSRTGEDINILSRLYSALHFSQVASQPQQGEIEQPQNSNEVSNCTTHIKHDEEEQWSTNKTPEDRHGQKTQCPSQSWTTRGGTSRANLVQSIQLAEDLTHKKPMFNVSPFFKKSEIGSSYRETSVPNADVVILMVRFVSATKGGKSLERAIWPKTLNSSL</sequence>
<dbReference type="Gene3D" id="3.30.70.100">
    <property type="match status" value="1"/>
</dbReference>
<protein>
    <recommendedName>
        <fullName evidence="2">Rhodanese domain-containing protein</fullName>
    </recommendedName>
</protein>